<sequence length="63" mass="6962">MHAASPTLMTSSEAFGPTSCGYVSTNLTLDKQMVSWSLFLLLGIFRSYPFPLCPHLCLYLSCL</sequence>
<protein>
    <submittedName>
        <fullName evidence="1">Uncharacterized protein</fullName>
    </submittedName>
</protein>
<evidence type="ECO:0000313" key="2">
    <source>
        <dbReference type="Proteomes" id="UP000287651"/>
    </source>
</evidence>
<accession>A0A426XWH0</accession>
<organism evidence="1 2">
    <name type="scientific">Ensete ventricosum</name>
    <name type="common">Abyssinian banana</name>
    <name type="synonym">Musa ensete</name>
    <dbReference type="NCBI Taxonomy" id="4639"/>
    <lineage>
        <taxon>Eukaryota</taxon>
        <taxon>Viridiplantae</taxon>
        <taxon>Streptophyta</taxon>
        <taxon>Embryophyta</taxon>
        <taxon>Tracheophyta</taxon>
        <taxon>Spermatophyta</taxon>
        <taxon>Magnoliopsida</taxon>
        <taxon>Liliopsida</taxon>
        <taxon>Zingiberales</taxon>
        <taxon>Musaceae</taxon>
        <taxon>Ensete</taxon>
    </lineage>
</organism>
<name>A0A426XWH0_ENSVE</name>
<comment type="caution">
    <text evidence="1">The sequence shown here is derived from an EMBL/GenBank/DDBJ whole genome shotgun (WGS) entry which is preliminary data.</text>
</comment>
<reference evidence="1 2" key="1">
    <citation type="journal article" date="2014" name="Agronomy (Basel)">
        <title>A Draft Genome Sequence for Ensete ventricosum, the Drought-Tolerant Tree Against Hunger.</title>
        <authorList>
            <person name="Harrison J."/>
            <person name="Moore K.A."/>
            <person name="Paszkiewicz K."/>
            <person name="Jones T."/>
            <person name="Grant M."/>
            <person name="Ambacheew D."/>
            <person name="Muzemil S."/>
            <person name="Studholme D.J."/>
        </authorList>
    </citation>
    <scope>NUCLEOTIDE SEQUENCE [LARGE SCALE GENOMIC DNA]</scope>
</reference>
<dbReference type="AlphaFoldDB" id="A0A426XWH0"/>
<dbReference type="Proteomes" id="UP000287651">
    <property type="component" value="Unassembled WGS sequence"/>
</dbReference>
<dbReference type="EMBL" id="AMZH03016892">
    <property type="protein sequence ID" value="RRT43812.1"/>
    <property type="molecule type" value="Genomic_DNA"/>
</dbReference>
<gene>
    <name evidence="1" type="ORF">B296_00044441</name>
</gene>
<evidence type="ECO:0000313" key="1">
    <source>
        <dbReference type="EMBL" id="RRT43812.1"/>
    </source>
</evidence>
<proteinExistence type="predicted"/>